<feature type="compositionally biased region" description="Basic and acidic residues" evidence="1">
    <location>
        <begin position="135"/>
        <end position="162"/>
    </location>
</feature>
<gene>
    <name evidence="2" type="ORF">CYMTET_43212</name>
</gene>
<organism evidence="2 3">
    <name type="scientific">Cymbomonas tetramitiformis</name>
    <dbReference type="NCBI Taxonomy" id="36881"/>
    <lineage>
        <taxon>Eukaryota</taxon>
        <taxon>Viridiplantae</taxon>
        <taxon>Chlorophyta</taxon>
        <taxon>Pyramimonadophyceae</taxon>
        <taxon>Pyramimonadales</taxon>
        <taxon>Pyramimonadaceae</taxon>
        <taxon>Cymbomonas</taxon>
    </lineage>
</organism>
<evidence type="ECO:0000313" key="3">
    <source>
        <dbReference type="Proteomes" id="UP001190700"/>
    </source>
</evidence>
<name>A0AAE0F1V4_9CHLO</name>
<keyword evidence="3" id="KW-1185">Reference proteome</keyword>
<dbReference type="AlphaFoldDB" id="A0AAE0F1V4"/>
<proteinExistence type="predicted"/>
<comment type="caution">
    <text evidence="2">The sequence shown here is derived from an EMBL/GenBank/DDBJ whole genome shotgun (WGS) entry which is preliminary data.</text>
</comment>
<accession>A0AAE0F1V4</accession>
<evidence type="ECO:0000256" key="1">
    <source>
        <dbReference type="SAM" id="MobiDB-lite"/>
    </source>
</evidence>
<dbReference type="EMBL" id="LGRX02029096">
    <property type="protein sequence ID" value="KAK3247285.1"/>
    <property type="molecule type" value="Genomic_DNA"/>
</dbReference>
<dbReference type="Proteomes" id="UP001190700">
    <property type="component" value="Unassembled WGS sequence"/>
</dbReference>
<evidence type="ECO:0000313" key="2">
    <source>
        <dbReference type="EMBL" id="KAK3247285.1"/>
    </source>
</evidence>
<protein>
    <submittedName>
        <fullName evidence="2">Uncharacterized protein</fullName>
    </submittedName>
</protein>
<sequence length="162" mass="18087">MNALTSDACTGDAGDGAFQTFDGREQKYTICWNGYTGVDEEYPYGVTAEPYLHHAPWLLCMAYAEYYRMFDFDGLIILMVEAVGFAADGVDRWYMSCFNYVQFAIAHAVDLDDAGVCDNMFSVHPPAWNATSKGPKAEEVAREARGEDMEGMEKVERVEKVG</sequence>
<reference evidence="2 3" key="1">
    <citation type="journal article" date="2015" name="Genome Biol. Evol.">
        <title>Comparative Genomics of a Bacterivorous Green Alga Reveals Evolutionary Causalities and Consequences of Phago-Mixotrophic Mode of Nutrition.</title>
        <authorList>
            <person name="Burns J.A."/>
            <person name="Paasch A."/>
            <person name="Narechania A."/>
            <person name="Kim E."/>
        </authorList>
    </citation>
    <scope>NUCLEOTIDE SEQUENCE [LARGE SCALE GENOMIC DNA]</scope>
    <source>
        <strain evidence="2 3">PLY_AMNH</strain>
    </source>
</reference>
<feature type="region of interest" description="Disordered" evidence="1">
    <location>
        <begin position="130"/>
        <end position="162"/>
    </location>
</feature>